<comment type="caution">
    <text evidence="1">The sequence shown here is derived from an EMBL/GenBank/DDBJ whole genome shotgun (WGS) entry which is preliminary data.</text>
</comment>
<protein>
    <submittedName>
        <fullName evidence="1">Uncharacterized protein</fullName>
    </submittedName>
</protein>
<evidence type="ECO:0000313" key="1">
    <source>
        <dbReference type="EMBL" id="RMR53503.1"/>
    </source>
</evidence>
<dbReference type="AlphaFoldDB" id="A0A7Z6UE91"/>
<reference evidence="1 2" key="1">
    <citation type="submission" date="2018-08" db="EMBL/GenBank/DDBJ databases">
        <title>Recombination of ecologically and evolutionarily significant loci maintains genetic cohesion in the Pseudomonas syringae species complex.</title>
        <authorList>
            <person name="Dillon M."/>
            <person name="Thakur S."/>
            <person name="Almeida R.N.D."/>
            <person name="Weir B.S."/>
            <person name="Guttman D.S."/>
        </authorList>
    </citation>
    <scope>NUCLEOTIDE SEQUENCE [LARGE SCALE GENOMIC DNA]</scope>
    <source>
        <strain evidence="1 2">ICMP 19198</strain>
    </source>
</reference>
<dbReference type="EMBL" id="RBRZ01000111">
    <property type="protein sequence ID" value="RMR53503.1"/>
    <property type="molecule type" value="Genomic_DNA"/>
</dbReference>
<gene>
    <name evidence="1" type="ORF">ALP83_100129</name>
</gene>
<dbReference type="Proteomes" id="UP000281806">
    <property type="component" value="Unassembled WGS sequence"/>
</dbReference>
<organism evidence="1 2">
    <name type="scientific">Pseudomonas syringae pv. actinidiae</name>
    <dbReference type="NCBI Taxonomy" id="103796"/>
    <lineage>
        <taxon>Bacteria</taxon>
        <taxon>Pseudomonadati</taxon>
        <taxon>Pseudomonadota</taxon>
        <taxon>Gammaproteobacteria</taxon>
        <taxon>Pseudomonadales</taxon>
        <taxon>Pseudomonadaceae</taxon>
        <taxon>Pseudomonas</taxon>
        <taxon>Pseudomonas syringae</taxon>
    </lineage>
</organism>
<name>A0A7Z6UE91_PSESF</name>
<accession>A0A7Z6UE91</accession>
<evidence type="ECO:0000313" key="2">
    <source>
        <dbReference type="Proteomes" id="UP000281806"/>
    </source>
</evidence>
<proteinExistence type="predicted"/>
<sequence length="77" mass="8392">MSKFYRQSFSGNNRGRYAVAGGAALPSGHALQVTAHKVVCRTGDFVSQGYSLAPRAVPRRFRLAGLFSFARKGMFAH</sequence>